<dbReference type="InterPro" id="IPR050808">
    <property type="entry name" value="Phage_Integrase"/>
</dbReference>
<evidence type="ECO:0000313" key="10">
    <source>
        <dbReference type="Proteomes" id="UP000321933"/>
    </source>
</evidence>
<dbReference type="Pfam" id="PF00589">
    <property type="entry name" value="Phage_integrase"/>
    <property type="match status" value="1"/>
</dbReference>
<dbReference type="InterPro" id="IPR038488">
    <property type="entry name" value="Integrase_DNA-bd_sf"/>
</dbReference>
<keyword evidence="4" id="KW-0233">DNA recombination</keyword>
<keyword evidence="2" id="KW-0229">DNA integration</keyword>
<proteinExistence type="inferred from homology"/>
<sequence>MPTLSEKLIKSLPAPASGSRIIFDDHRDAPKGFGLKLTKAGGKSFILRYFHKSSGKDRQLTIGKWPTWSLAAARDKAEDFKRETDGGKDILEERRAERRRPKLGPAMDEYCTQLIDPLASGAQVRSMLERYLVKPVGPKTKLTEIRRSDVRAEVQKLAKKHPRQAALLLSYSKSFFAWAEDAEIIKVNPIASLKPAKVDKAMNNANFVRGRVLDDEELFAFWAEVETVGLHRLTALALKMILVTGQRPGEVAGMHESEINGKVWTIPAARRGKTKTAHVVPLTPLALDLIEQARAEVARLSKRRRGKPAGYIFETRPGSSPAVNSLDRGVKRFAGKLGNKDSKEWGHWTPHDLRRTCRTGLSAAGVGQDIAELTIGHTRKGIAAVYDLHTFDKEKRRALEAWERRLLKITARSGGGNVITATFGI</sequence>
<evidence type="ECO:0000256" key="1">
    <source>
        <dbReference type="ARBA" id="ARBA00008857"/>
    </source>
</evidence>
<dbReference type="EMBL" id="VRYZ01000001">
    <property type="protein sequence ID" value="TXS95111.1"/>
    <property type="molecule type" value="Genomic_DNA"/>
</dbReference>
<dbReference type="Gene3D" id="1.10.150.130">
    <property type="match status" value="1"/>
</dbReference>
<keyword evidence="10" id="KW-1185">Reference proteome</keyword>
<keyword evidence="3 5" id="KW-0238">DNA-binding</keyword>
<dbReference type="PANTHER" id="PTHR30629">
    <property type="entry name" value="PROPHAGE INTEGRASE"/>
    <property type="match status" value="1"/>
</dbReference>
<dbReference type="Gene3D" id="1.10.443.10">
    <property type="entry name" value="Intergrase catalytic core"/>
    <property type="match status" value="1"/>
</dbReference>
<comment type="caution">
    <text evidence="9">The sequence shown here is derived from an EMBL/GenBank/DDBJ whole genome shotgun (WGS) entry which is preliminary data.</text>
</comment>
<evidence type="ECO:0000256" key="5">
    <source>
        <dbReference type="PROSITE-ProRule" id="PRU01248"/>
    </source>
</evidence>
<evidence type="ECO:0000256" key="6">
    <source>
        <dbReference type="SAM" id="MobiDB-lite"/>
    </source>
</evidence>
<dbReference type="PANTHER" id="PTHR30629:SF2">
    <property type="entry name" value="PROPHAGE INTEGRASE INTS-RELATED"/>
    <property type="match status" value="1"/>
</dbReference>
<organism evidence="9 10">
    <name type="scientific">Parahaliea aestuarii</name>
    <dbReference type="NCBI Taxonomy" id="1852021"/>
    <lineage>
        <taxon>Bacteria</taxon>
        <taxon>Pseudomonadati</taxon>
        <taxon>Pseudomonadota</taxon>
        <taxon>Gammaproteobacteria</taxon>
        <taxon>Cellvibrionales</taxon>
        <taxon>Halieaceae</taxon>
        <taxon>Parahaliea</taxon>
    </lineage>
</organism>
<feature type="compositionally biased region" description="Basic and acidic residues" evidence="6">
    <location>
        <begin position="81"/>
        <end position="96"/>
    </location>
</feature>
<reference evidence="9 10" key="1">
    <citation type="submission" date="2019-08" db="EMBL/GenBank/DDBJ databases">
        <title>Parahaliea maris sp. nov., isolated from the surface seawater.</title>
        <authorList>
            <person name="Liu Y."/>
        </authorList>
    </citation>
    <scope>NUCLEOTIDE SEQUENCE [LARGE SCALE GENOMIC DNA]</scope>
    <source>
        <strain evidence="9 10">S2-26</strain>
    </source>
</reference>
<dbReference type="CDD" id="cd00801">
    <property type="entry name" value="INT_P4_C"/>
    <property type="match status" value="1"/>
</dbReference>
<protein>
    <submittedName>
        <fullName evidence="9">Site-specific integrase</fullName>
    </submittedName>
</protein>
<comment type="similarity">
    <text evidence="1">Belongs to the 'phage' integrase family.</text>
</comment>
<dbReference type="InterPro" id="IPR011010">
    <property type="entry name" value="DNA_brk_join_enz"/>
</dbReference>
<gene>
    <name evidence="9" type="ORF">FVW59_04230</name>
</gene>
<evidence type="ECO:0000256" key="4">
    <source>
        <dbReference type="ARBA" id="ARBA00023172"/>
    </source>
</evidence>
<dbReference type="AlphaFoldDB" id="A0A5C9A7B6"/>
<evidence type="ECO:0000259" key="8">
    <source>
        <dbReference type="PROSITE" id="PS51900"/>
    </source>
</evidence>
<dbReference type="GO" id="GO:0015074">
    <property type="term" value="P:DNA integration"/>
    <property type="evidence" value="ECO:0007669"/>
    <property type="project" value="UniProtKB-KW"/>
</dbReference>
<dbReference type="Gene3D" id="3.30.160.390">
    <property type="entry name" value="Integrase, DNA-binding domain"/>
    <property type="match status" value="1"/>
</dbReference>
<evidence type="ECO:0000259" key="7">
    <source>
        <dbReference type="PROSITE" id="PS51898"/>
    </source>
</evidence>
<dbReference type="PROSITE" id="PS51900">
    <property type="entry name" value="CB"/>
    <property type="match status" value="1"/>
</dbReference>
<evidence type="ECO:0000256" key="2">
    <source>
        <dbReference type="ARBA" id="ARBA00022908"/>
    </source>
</evidence>
<dbReference type="InterPro" id="IPR010998">
    <property type="entry name" value="Integrase_recombinase_N"/>
</dbReference>
<dbReference type="SUPFAM" id="SSF56349">
    <property type="entry name" value="DNA breaking-rejoining enzymes"/>
    <property type="match status" value="1"/>
</dbReference>
<dbReference type="InterPro" id="IPR002104">
    <property type="entry name" value="Integrase_catalytic"/>
</dbReference>
<dbReference type="InterPro" id="IPR013762">
    <property type="entry name" value="Integrase-like_cat_sf"/>
</dbReference>
<dbReference type="InterPro" id="IPR044068">
    <property type="entry name" value="CB"/>
</dbReference>
<dbReference type="OrthoDB" id="9795573at2"/>
<feature type="domain" description="Tyr recombinase" evidence="7">
    <location>
        <begin position="208"/>
        <end position="400"/>
    </location>
</feature>
<dbReference type="GO" id="GO:0003677">
    <property type="term" value="F:DNA binding"/>
    <property type="evidence" value="ECO:0007669"/>
    <property type="project" value="UniProtKB-UniRule"/>
</dbReference>
<feature type="domain" description="Core-binding (CB)" evidence="8">
    <location>
        <begin position="105"/>
        <end position="180"/>
    </location>
</feature>
<dbReference type="Proteomes" id="UP000321933">
    <property type="component" value="Unassembled WGS sequence"/>
</dbReference>
<accession>A0A5C9A7B6</accession>
<dbReference type="RefSeq" id="WP_148062950.1">
    <property type="nucleotide sequence ID" value="NZ_VRYZ01000001.1"/>
</dbReference>
<dbReference type="Pfam" id="PF13356">
    <property type="entry name" value="Arm-DNA-bind_3"/>
    <property type="match status" value="1"/>
</dbReference>
<name>A0A5C9A7B6_9GAMM</name>
<dbReference type="PROSITE" id="PS51898">
    <property type="entry name" value="TYR_RECOMBINASE"/>
    <property type="match status" value="1"/>
</dbReference>
<evidence type="ECO:0000256" key="3">
    <source>
        <dbReference type="ARBA" id="ARBA00023125"/>
    </source>
</evidence>
<dbReference type="InterPro" id="IPR025166">
    <property type="entry name" value="Integrase_DNA_bind_dom"/>
</dbReference>
<evidence type="ECO:0000313" key="9">
    <source>
        <dbReference type="EMBL" id="TXS95111.1"/>
    </source>
</evidence>
<feature type="region of interest" description="Disordered" evidence="6">
    <location>
        <begin position="81"/>
        <end position="102"/>
    </location>
</feature>
<dbReference type="GO" id="GO:0006310">
    <property type="term" value="P:DNA recombination"/>
    <property type="evidence" value="ECO:0007669"/>
    <property type="project" value="UniProtKB-KW"/>
</dbReference>